<dbReference type="PANTHER" id="PTHR46825">
    <property type="entry name" value="D-ALANYL-D-ALANINE-CARBOXYPEPTIDASE/ENDOPEPTIDASE AMPH"/>
    <property type="match status" value="1"/>
</dbReference>
<dbReference type="HOGENOM" id="CLU_020027_14_3_5"/>
<dbReference type="AlphaFoldDB" id="A0A077AX26"/>
<dbReference type="RefSeq" id="WP_038466262.1">
    <property type="nucleotide sequence ID" value="NZ_CP008941.1"/>
</dbReference>
<evidence type="ECO:0000313" key="5">
    <source>
        <dbReference type="Proteomes" id="UP000028926"/>
    </source>
</evidence>
<keyword evidence="1" id="KW-0732">Signal</keyword>
<keyword evidence="5" id="KW-1185">Reference proteome</keyword>
<evidence type="ECO:0000259" key="2">
    <source>
        <dbReference type="Pfam" id="PF00144"/>
    </source>
</evidence>
<evidence type="ECO:0000256" key="1">
    <source>
        <dbReference type="SAM" id="SignalP"/>
    </source>
</evidence>
<dbReference type="PANTHER" id="PTHR46825:SF15">
    <property type="entry name" value="BETA-LACTAMASE-RELATED DOMAIN-CONTAINING PROTEIN"/>
    <property type="match status" value="1"/>
</dbReference>
<name>A0A077AX26_9PROT</name>
<organism evidence="4 5">
    <name type="scientific">Candidatus Odyssella acanthamoebae</name>
    <dbReference type="NCBI Taxonomy" id="91604"/>
    <lineage>
        <taxon>Bacteria</taxon>
        <taxon>Pseudomonadati</taxon>
        <taxon>Pseudomonadota</taxon>
        <taxon>Alphaproteobacteria</taxon>
        <taxon>Holosporales</taxon>
        <taxon>Candidatus Paracaedibacteraceae</taxon>
        <taxon>Candidatus Odyssella</taxon>
    </lineage>
</organism>
<feature type="domain" description="Peptidase S12 Pab87-related C-terminal" evidence="3">
    <location>
        <begin position="423"/>
        <end position="497"/>
    </location>
</feature>
<dbReference type="InterPro" id="IPR001466">
    <property type="entry name" value="Beta-lactam-related"/>
</dbReference>
<feature type="domain" description="Beta-lactamase-related" evidence="2">
    <location>
        <begin position="37"/>
        <end position="373"/>
    </location>
</feature>
<accession>A0A077AX26</accession>
<dbReference type="EMBL" id="CP008941">
    <property type="protein sequence ID" value="AIK97131.1"/>
    <property type="molecule type" value="Genomic_DNA"/>
</dbReference>
<protein>
    <recommendedName>
        <fullName evidence="6">Beta-lactamase-related domain-containing protein</fullName>
    </recommendedName>
</protein>
<proteinExistence type="predicted"/>
<dbReference type="STRING" id="91604.ID47_10935"/>
<dbReference type="Gene3D" id="3.40.710.10">
    <property type="entry name" value="DD-peptidase/beta-lactamase superfamily"/>
    <property type="match status" value="1"/>
</dbReference>
<dbReference type="KEGG" id="paca:ID47_10935"/>
<evidence type="ECO:0000259" key="3">
    <source>
        <dbReference type="Pfam" id="PF11954"/>
    </source>
</evidence>
<dbReference type="Proteomes" id="UP000028926">
    <property type="component" value="Chromosome"/>
</dbReference>
<evidence type="ECO:0000313" key="4">
    <source>
        <dbReference type="EMBL" id="AIK97131.1"/>
    </source>
</evidence>
<reference evidence="4 5" key="1">
    <citation type="submission" date="2014-07" db="EMBL/GenBank/DDBJ databases">
        <title>Comparative genomic insights into amoeba endosymbionts belonging to the families of Holosporaceae and Candidatus Midichloriaceae within Rickettsiales.</title>
        <authorList>
            <person name="Wang Z."/>
            <person name="Wu M."/>
        </authorList>
    </citation>
    <scope>NUCLEOTIDE SEQUENCE [LARGE SCALE GENOMIC DNA]</scope>
    <source>
        <strain evidence="4">PRA3</strain>
    </source>
</reference>
<dbReference type="Pfam" id="PF00144">
    <property type="entry name" value="Beta-lactamase"/>
    <property type="match status" value="1"/>
</dbReference>
<gene>
    <name evidence="4" type="ORF">ID47_10935</name>
</gene>
<dbReference type="InterPro" id="IPR012338">
    <property type="entry name" value="Beta-lactam/transpept-like"/>
</dbReference>
<evidence type="ECO:0008006" key="6">
    <source>
        <dbReference type="Google" id="ProtNLM"/>
    </source>
</evidence>
<feature type="chain" id="PRO_5001717089" description="Beta-lactamase-related domain-containing protein" evidence="1">
    <location>
        <begin position="24"/>
        <end position="525"/>
    </location>
</feature>
<dbReference type="Pfam" id="PF11954">
    <property type="entry name" value="DUF3471"/>
    <property type="match status" value="1"/>
</dbReference>
<dbReference type="InterPro" id="IPR050491">
    <property type="entry name" value="AmpC-like"/>
</dbReference>
<dbReference type="InterPro" id="IPR021860">
    <property type="entry name" value="Peptidase_S12_Pab87-rel_C"/>
</dbReference>
<dbReference type="SUPFAM" id="SSF56601">
    <property type="entry name" value="beta-lactamase/transpeptidase-like"/>
    <property type="match status" value="1"/>
</dbReference>
<sequence>MINRTLALFLVLISASYSFNYSAFEAYLHKATADWKPAGVALAIVEDGKITYITAFGWKSSTTQKPLTEDTVFPIASLSKSFSALLMLKMEEDGKLETNDPVIKYLPNFQLASDKATKDMTVAKLFQHRSGLRGFAYDTLVETGWSEQEIFAVLNQIYPTHPFDEHFDYQNIFPGLFGWIAEKITGEPLNTLFKREIFDPLEMNSASLGEFGVTPSDGWFKRTWARIKSMFNNQSYQHYTNDKGYAEVIKNGNPAIYRFPTSRGINANIKDMAKWLQFWINDGVTSTGKRIVSPDQLSKMLQKLSHVGSPQGGRLFPKDRVTDIYYGMGWYLHDYATLDRVISHMGGMTGTRSIIIYVPGKKIGIVLLSNLGGMRVNLMPEAIRSKFLDLVAGIDDNRDWSAELKADLYGSFEKMKEARAAYRIKNPVPARPLQDYLGIYENKLYGQINIVLEESSLILKYRDLRVKLTHWNGDNFSFKANEFTRSYSATDYADITFGGDPKQPDLCVISVLYEGANPQFKRKKR</sequence>
<feature type="signal peptide" evidence="1">
    <location>
        <begin position="1"/>
        <end position="23"/>
    </location>
</feature>
<dbReference type="OrthoDB" id="5377981at2"/>
<dbReference type="Gene3D" id="2.40.128.600">
    <property type="match status" value="1"/>
</dbReference>
<dbReference type="eggNOG" id="COG1680">
    <property type="taxonomic scope" value="Bacteria"/>
</dbReference>